<dbReference type="EMBL" id="CACRXK020001541">
    <property type="protein sequence ID" value="CAB3989728.1"/>
    <property type="molecule type" value="Genomic_DNA"/>
</dbReference>
<keyword evidence="2" id="KW-0812">Transmembrane</keyword>
<feature type="compositionally biased region" description="Gly residues" evidence="1">
    <location>
        <begin position="165"/>
        <end position="200"/>
    </location>
</feature>
<dbReference type="Proteomes" id="UP001152795">
    <property type="component" value="Unassembled WGS sequence"/>
</dbReference>
<comment type="caution">
    <text evidence="4">The sequence shown here is derived from an EMBL/GenBank/DDBJ whole genome shotgun (WGS) entry which is preliminary data.</text>
</comment>
<evidence type="ECO:0000256" key="2">
    <source>
        <dbReference type="SAM" id="Phobius"/>
    </source>
</evidence>
<proteinExistence type="predicted"/>
<name>A0A7D9DRQ9_PARCT</name>
<evidence type="ECO:0000313" key="4">
    <source>
        <dbReference type="EMBL" id="CAB3989728.1"/>
    </source>
</evidence>
<gene>
    <name evidence="4" type="ORF">PACLA_8A032222</name>
</gene>
<sequence>MLFKLLIVLHSCVLLAASTKECKSGQNCELRCCTIPAGDVLCRERCLGLSCELDVHCDGDCCVNSTCSSCLLKRLSLTGSSRVHNSVQPTSNKRSTTNFVTADEPRLPTEAKTTNREDRVKVTRNTSPTRLHPSGCLTVQCLSECCIDGHCVDSSQCVPVKAARGGRGGAPGRGGTGGRGGARGRGGAIGGGGGNSGSGLGRGGRPLKAWEIALIVGVSVIIVIFMVSIFCCAIFGPCW</sequence>
<feature type="transmembrane region" description="Helical" evidence="2">
    <location>
        <begin position="212"/>
        <end position="236"/>
    </location>
</feature>
<evidence type="ECO:0000256" key="1">
    <source>
        <dbReference type="SAM" id="MobiDB-lite"/>
    </source>
</evidence>
<keyword evidence="2" id="KW-1133">Transmembrane helix</keyword>
<feature type="region of interest" description="Disordered" evidence="1">
    <location>
        <begin position="163"/>
        <end position="200"/>
    </location>
</feature>
<dbReference type="AlphaFoldDB" id="A0A7D9DRQ9"/>
<evidence type="ECO:0000256" key="3">
    <source>
        <dbReference type="SAM" id="SignalP"/>
    </source>
</evidence>
<organism evidence="4 5">
    <name type="scientific">Paramuricea clavata</name>
    <name type="common">Red gorgonian</name>
    <name type="synonym">Violescent sea-whip</name>
    <dbReference type="NCBI Taxonomy" id="317549"/>
    <lineage>
        <taxon>Eukaryota</taxon>
        <taxon>Metazoa</taxon>
        <taxon>Cnidaria</taxon>
        <taxon>Anthozoa</taxon>
        <taxon>Octocorallia</taxon>
        <taxon>Malacalcyonacea</taxon>
        <taxon>Plexauridae</taxon>
        <taxon>Paramuricea</taxon>
    </lineage>
</organism>
<accession>A0A7D9DRQ9</accession>
<evidence type="ECO:0000313" key="5">
    <source>
        <dbReference type="Proteomes" id="UP001152795"/>
    </source>
</evidence>
<keyword evidence="5" id="KW-1185">Reference proteome</keyword>
<feature type="chain" id="PRO_5044200936" evidence="3">
    <location>
        <begin position="19"/>
        <end position="239"/>
    </location>
</feature>
<protein>
    <submittedName>
        <fullName evidence="4">Uncharacterized protein</fullName>
    </submittedName>
</protein>
<feature type="signal peptide" evidence="3">
    <location>
        <begin position="1"/>
        <end position="18"/>
    </location>
</feature>
<keyword evidence="3" id="KW-0732">Signal</keyword>
<keyword evidence="2" id="KW-0472">Membrane</keyword>
<reference evidence="4" key="1">
    <citation type="submission" date="2020-04" db="EMBL/GenBank/DDBJ databases">
        <authorList>
            <person name="Alioto T."/>
            <person name="Alioto T."/>
            <person name="Gomez Garrido J."/>
        </authorList>
    </citation>
    <scope>NUCLEOTIDE SEQUENCE</scope>
    <source>
        <strain evidence="4">A484AB</strain>
    </source>
</reference>